<dbReference type="InterPro" id="IPR018958">
    <property type="entry name" value="Knr4/Smi1-like_dom"/>
</dbReference>
<evidence type="ECO:0000259" key="1">
    <source>
        <dbReference type="SMART" id="SM00860"/>
    </source>
</evidence>
<evidence type="ECO:0000313" key="2">
    <source>
        <dbReference type="EMBL" id="GAA4778598.1"/>
    </source>
</evidence>
<protein>
    <recommendedName>
        <fullName evidence="1">Knr4/Smi1-like domain-containing protein</fullName>
    </recommendedName>
</protein>
<keyword evidence="3" id="KW-1185">Reference proteome</keyword>
<proteinExistence type="predicted"/>
<dbReference type="EMBL" id="BAABJV010000006">
    <property type="protein sequence ID" value="GAA4778598.1"/>
    <property type="molecule type" value="Genomic_DNA"/>
</dbReference>
<feature type="domain" description="Knr4/Smi1-like" evidence="1">
    <location>
        <begin position="54"/>
        <end position="213"/>
    </location>
</feature>
<dbReference type="SUPFAM" id="SSF160631">
    <property type="entry name" value="SMI1/KNR4-like"/>
    <property type="match status" value="1"/>
</dbReference>
<dbReference type="Pfam" id="PF09346">
    <property type="entry name" value="SMI1_KNR4"/>
    <property type="match status" value="1"/>
</dbReference>
<dbReference type="SMART" id="SM00860">
    <property type="entry name" value="SMI1_KNR4"/>
    <property type="match status" value="1"/>
</dbReference>
<gene>
    <name evidence="2" type="ORF">GCM10023329_29570</name>
</gene>
<dbReference type="InterPro" id="IPR037883">
    <property type="entry name" value="Knr4/Smi1-like_sf"/>
</dbReference>
<evidence type="ECO:0000313" key="3">
    <source>
        <dbReference type="Proteomes" id="UP001501147"/>
    </source>
</evidence>
<dbReference type="Proteomes" id="UP001501147">
    <property type="component" value="Unassembled WGS sequence"/>
</dbReference>
<organism evidence="2 3">
    <name type="scientific">Streptomyces sanyensis</name>
    <dbReference type="NCBI Taxonomy" id="568869"/>
    <lineage>
        <taxon>Bacteria</taxon>
        <taxon>Bacillati</taxon>
        <taxon>Actinomycetota</taxon>
        <taxon>Actinomycetes</taxon>
        <taxon>Kitasatosporales</taxon>
        <taxon>Streptomycetaceae</taxon>
        <taxon>Streptomyces</taxon>
    </lineage>
</organism>
<sequence>MLGQAGASALAHGVQPHGMKIDWRAEYLCLVGGRRSGFFDPDIMRRDGFPLERRLTETDLREAEGELGITFPSEYREHLLRRGNPERGFNRLWRGPRGWGWYGDTHTNYDLLTQPFPHPDSYRAADDDLDEREPPREDTEAWEAWDDECGVLEEGKTAGAVYIQEGGCGFSTLLVVTGPHRGEMWFDGRAACDQILPLRWAGRPVFFAEWVERGMSLIPW</sequence>
<accession>A0ABP9ABW6</accession>
<comment type="caution">
    <text evidence="2">The sequence shown here is derived from an EMBL/GenBank/DDBJ whole genome shotgun (WGS) entry which is preliminary data.</text>
</comment>
<name>A0ABP9ABW6_9ACTN</name>
<reference evidence="3" key="1">
    <citation type="journal article" date="2019" name="Int. J. Syst. Evol. Microbiol.">
        <title>The Global Catalogue of Microorganisms (GCM) 10K type strain sequencing project: providing services to taxonomists for standard genome sequencing and annotation.</title>
        <authorList>
            <consortium name="The Broad Institute Genomics Platform"/>
            <consortium name="The Broad Institute Genome Sequencing Center for Infectious Disease"/>
            <person name="Wu L."/>
            <person name="Ma J."/>
        </authorList>
    </citation>
    <scope>NUCLEOTIDE SEQUENCE [LARGE SCALE GENOMIC DNA]</scope>
    <source>
        <strain evidence="3">JCM 18324</strain>
    </source>
</reference>